<dbReference type="RefSeq" id="WP_254570630.1">
    <property type="nucleotide sequence ID" value="NZ_CP098502.1"/>
</dbReference>
<proteinExistence type="predicted"/>
<dbReference type="EMBL" id="CP098502">
    <property type="protein sequence ID" value="UTI63914.1"/>
    <property type="molecule type" value="Genomic_DNA"/>
</dbReference>
<name>A0ABY5DSL8_9ACTN</name>
<sequence length="165" mass="18349">MTNFDEFILRFHGFASTLSTCHAMVAPGLGVVLGELDDNEGTSLTNALELACAAVAFRDFGGRSDFEVFEWLPSDPVNRRSSMLKIEWRAPGIRMPLWVDSSDPPAYVRQALSRIRNVVPYTARALDLLGVPVFDAGDTREQLAEIRQRYPSNEPPAPEIAPRRS</sequence>
<organism evidence="1 2">
    <name type="scientific">Paraconexibacter antarcticus</name>
    <dbReference type="NCBI Taxonomy" id="2949664"/>
    <lineage>
        <taxon>Bacteria</taxon>
        <taxon>Bacillati</taxon>
        <taxon>Actinomycetota</taxon>
        <taxon>Thermoleophilia</taxon>
        <taxon>Solirubrobacterales</taxon>
        <taxon>Paraconexibacteraceae</taxon>
        <taxon>Paraconexibacter</taxon>
    </lineage>
</organism>
<dbReference type="Proteomes" id="UP001056035">
    <property type="component" value="Chromosome"/>
</dbReference>
<keyword evidence="2" id="KW-1185">Reference proteome</keyword>
<accession>A0ABY5DSL8</accession>
<reference evidence="1 2" key="1">
    <citation type="submission" date="2022-06" db="EMBL/GenBank/DDBJ databases">
        <title>Paraconexibacter antarcticus.</title>
        <authorList>
            <person name="Kim C.S."/>
        </authorList>
    </citation>
    <scope>NUCLEOTIDE SEQUENCE [LARGE SCALE GENOMIC DNA]</scope>
    <source>
        <strain evidence="1 2">02-257</strain>
    </source>
</reference>
<gene>
    <name evidence="1" type="ORF">NBH00_21545</name>
</gene>
<evidence type="ECO:0000313" key="1">
    <source>
        <dbReference type="EMBL" id="UTI63914.1"/>
    </source>
</evidence>
<protein>
    <submittedName>
        <fullName evidence="1">Uncharacterized protein</fullName>
    </submittedName>
</protein>
<evidence type="ECO:0000313" key="2">
    <source>
        <dbReference type="Proteomes" id="UP001056035"/>
    </source>
</evidence>